<dbReference type="EMBL" id="JGVK01000027">
    <property type="protein sequence ID" value="KEY91213.1"/>
    <property type="molecule type" value="Genomic_DNA"/>
</dbReference>
<comment type="caution">
    <text evidence="2">The sequence shown here is derived from an EMBL/GenBank/DDBJ whole genome shotgun (WGS) entry which is preliminary data.</text>
</comment>
<protein>
    <recommendedName>
        <fullName evidence="4">Polymer-forming cytoskeletal protein</fullName>
    </recommendedName>
</protein>
<dbReference type="PANTHER" id="PTHR35024:SF4">
    <property type="entry name" value="POLYMER-FORMING CYTOSKELETAL PROTEIN"/>
    <property type="match status" value="1"/>
</dbReference>
<proteinExistence type="inferred from homology"/>
<evidence type="ECO:0000256" key="1">
    <source>
        <dbReference type="ARBA" id="ARBA00044755"/>
    </source>
</evidence>
<dbReference type="RefSeq" id="WP_242633205.1">
    <property type="nucleotide sequence ID" value="NZ_JGVK01000027.1"/>
</dbReference>
<dbReference type="PANTHER" id="PTHR35024">
    <property type="entry name" value="HYPOTHETICAL CYTOSOLIC PROTEIN"/>
    <property type="match status" value="1"/>
</dbReference>
<reference evidence="2 3" key="1">
    <citation type="submission" date="2014-03" db="EMBL/GenBank/DDBJ databases">
        <title>Selection and divergence in the genomes of co-occurring obligate luminous symbionts with specific hosts.</title>
        <authorList>
            <person name="Hendry T.A."/>
            <person name="de Wet J.R."/>
            <person name="Dunlap P.V."/>
        </authorList>
    </citation>
    <scope>NUCLEOTIDE SEQUENCE [LARGE SCALE GENOMIC DNA]</scope>
    <source>
        <strain evidence="2 3">Ppalp.1</strain>
    </source>
</reference>
<evidence type="ECO:0008006" key="4">
    <source>
        <dbReference type="Google" id="ProtNLM"/>
    </source>
</evidence>
<organism evidence="2 3">
    <name type="scientific">Candidatus Photodesmus blepharonis</name>
    <dbReference type="NCBI Taxonomy" id="1179155"/>
    <lineage>
        <taxon>Bacteria</taxon>
        <taxon>Pseudomonadati</taxon>
        <taxon>Pseudomonadota</taxon>
        <taxon>Gammaproteobacteria</taxon>
        <taxon>Vibrionales</taxon>
        <taxon>Vibrionaceae</taxon>
        <taxon>Candidatus Photodesmus</taxon>
    </lineage>
</organism>
<accession>A0A084CN34</accession>
<sequence>MQVDGTVEGQVHVDKTLIISEAGFVNGEIFAERVIVNGSFEGTCRATRIEILNQGSVHGTIYSDNLSIEPGGKFNGVTDSNSEQKESGGVSKALYNDNLIGGQFDDVTDSNKQQIVELTDAKKKLS</sequence>
<comment type="similarity">
    <text evidence="1">Belongs to the bactofilin family.</text>
</comment>
<keyword evidence="3" id="KW-1185">Reference proteome</keyword>
<dbReference type="STRING" id="1179155.CF67_04055"/>
<dbReference type="Proteomes" id="UP000053784">
    <property type="component" value="Unassembled WGS sequence"/>
</dbReference>
<dbReference type="Pfam" id="PF04519">
    <property type="entry name" value="Bactofilin"/>
    <property type="match status" value="1"/>
</dbReference>
<gene>
    <name evidence="2" type="ORF">CF67_04055</name>
</gene>
<dbReference type="InterPro" id="IPR007607">
    <property type="entry name" value="BacA/B"/>
</dbReference>
<evidence type="ECO:0000313" key="3">
    <source>
        <dbReference type="Proteomes" id="UP000053784"/>
    </source>
</evidence>
<dbReference type="eggNOG" id="COG1664">
    <property type="taxonomic scope" value="Bacteria"/>
</dbReference>
<name>A0A084CN34_9GAMM</name>
<dbReference type="AlphaFoldDB" id="A0A084CN34"/>
<evidence type="ECO:0000313" key="2">
    <source>
        <dbReference type="EMBL" id="KEY91213.1"/>
    </source>
</evidence>